<dbReference type="PANTHER" id="PTHR30469">
    <property type="entry name" value="MULTIDRUG RESISTANCE PROTEIN MDTA"/>
    <property type="match status" value="1"/>
</dbReference>
<dbReference type="GO" id="GO:0015562">
    <property type="term" value="F:efflux transmembrane transporter activity"/>
    <property type="evidence" value="ECO:0007669"/>
    <property type="project" value="TreeGrafter"/>
</dbReference>
<dbReference type="NCBIfam" id="TIGR01730">
    <property type="entry name" value="RND_mfp"/>
    <property type="match status" value="1"/>
</dbReference>
<feature type="domain" description="CzcB-like barrel-sandwich hybrid" evidence="4">
    <location>
        <begin position="63"/>
        <end position="241"/>
    </location>
</feature>
<dbReference type="SUPFAM" id="SSF111369">
    <property type="entry name" value="HlyD-like secretion proteins"/>
    <property type="match status" value="3"/>
</dbReference>
<dbReference type="RefSeq" id="WP_013537507.1">
    <property type="nucleotide sequence ID" value="NC_014926.1"/>
</dbReference>
<keyword evidence="2" id="KW-0175">Coiled coil</keyword>
<keyword evidence="7" id="KW-1185">Reference proteome</keyword>
<evidence type="ECO:0000313" key="6">
    <source>
        <dbReference type="EMBL" id="ADU96721.1"/>
    </source>
</evidence>
<dbReference type="EMBL" id="CP002444">
    <property type="protein sequence ID" value="ADU96721.1"/>
    <property type="molecule type" value="Genomic_DNA"/>
</dbReference>
<dbReference type="InterPro" id="IPR006143">
    <property type="entry name" value="RND_pump_MFP"/>
</dbReference>
<dbReference type="Gene3D" id="2.40.420.20">
    <property type="match status" value="1"/>
</dbReference>
<dbReference type="eggNOG" id="COG0845">
    <property type="taxonomic scope" value="Bacteria"/>
</dbReference>
<dbReference type="Proteomes" id="UP000006362">
    <property type="component" value="Chromosome"/>
</dbReference>
<evidence type="ECO:0000259" key="5">
    <source>
        <dbReference type="Pfam" id="PF25989"/>
    </source>
</evidence>
<feature type="chain" id="PRO_5003231246" evidence="3">
    <location>
        <begin position="20"/>
        <end position="389"/>
    </location>
</feature>
<dbReference type="HOGENOM" id="CLU_018816_16_0_0"/>
<accession>E8T6D7</accession>
<comment type="similarity">
    <text evidence="1">Belongs to the membrane fusion protein (MFP) (TC 8.A.1) family.</text>
</comment>
<protein>
    <submittedName>
        <fullName evidence="6">Efflux transporter, RND family, MFP subunit</fullName>
    </submittedName>
</protein>
<dbReference type="Pfam" id="PF25973">
    <property type="entry name" value="BSH_CzcB"/>
    <property type="match status" value="1"/>
</dbReference>
<reference evidence="6" key="1">
    <citation type="submission" date="2011-01" db="EMBL/GenBank/DDBJ databases">
        <title>Complete sequence of chromosome of Thermovibrio ammonificans HB-1.</title>
        <authorList>
            <consortium name="US DOE Joint Genome Institute"/>
            <person name="Lucas S."/>
            <person name="Copeland A."/>
            <person name="Lapidus A."/>
            <person name="Cheng J.-F."/>
            <person name="Goodwin L."/>
            <person name="Pitluck S."/>
            <person name="Davenport K."/>
            <person name="Detter J.C."/>
            <person name="Han C."/>
            <person name="Tapia R."/>
            <person name="Land M."/>
            <person name="Hauser L."/>
            <person name="Kyrpides N."/>
            <person name="Ivanova N."/>
            <person name="Ovchinnikova G."/>
            <person name="Vetriani C."/>
            <person name="Woyke T."/>
        </authorList>
    </citation>
    <scope>NUCLEOTIDE SEQUENCE [LARGE SCALE GENOMIC DNA]</scope>
    <source>
        <strain evidence="6">HB-1</strain>
    </source>
</reference>
<feature type="signal peptide" evidence="3">
    <location>
        <begin position="1"/>
        <end position="19"/>
    </location>
</feature>
<name>E8T6D7_THEA1</name>
<dbReference type="Gene3D" id="2.40.50.100">
    <property type="match status" value="2"/>
</dbReference>
<sequence length="389" mass="42103">MAKRAILALSILLALSSCASEEKAEPIKVKTVTGVKTERVGVMTFYRNATFSGTVIPSKEILLSPKVPGYLIEVKAKAGERVKKGQVLAVIDSSTIKPDVEKAKAGLKEIDAAFKELHKALLEVKARKKAAQAQYELALKTYNRFKKLLEADAVSKQKFDEVKAQYEAAKANLQAVNAKEAQIKAKLEELKAKKKQVEASLQKAEAYLSYTYLKSPVNGVVLQKLVDKGNLVSPQTPVFKLGTYPLEVRAYVDNAYFGKIKVGTPVTVKVAGETYRGKVVEVDHSADPVSHKFGIKVTAEGLKAVPGTYAVVEFPTVKVETIVVPKSAIYRVGALEFVFVVKDGVAHLRPVKTGETIGDKVVILSGLRPGEVIAVTKVNSLVDGARVEG</sequence>
<dbReference type="Pfam" id="PF25989">
    <property type="entry name" value="YknX_C"/>
    <property type="match status" value="1"/>
</dbReference>
<evidence type="ECO:0000256" key="2">
    <source>
        <dbReference type="SAM" id="Coils"/>
    </source>
</evidence>
<dbReference type="STRING" id="648996.Theam_0754"/>
<dbReference type="InterPro" id="IPR058647">
    <property type="entry name" value="BSH_CzcB-like"/>
</dbReference>
<evidence type="ECO:0000256" key="1">
    <source>
        <dbReference type="ARBA" id="ARBA00009477"/>
    </source>
</evidence>
<dbReference type="Gene3D" id="2.40.30.170">
    <property type="match status" value="1"/>
</dbReference>
<dbReference type="PANTHER" id="PTHR30469:SF15">
    <property type="entry name" value="HLYD FAMILY OF SECRETION PROTEINS"/>
    <property type="match status" value="1"/>
</dbReference>
<dbReference type="GO" id="GO:1990281">
    <property type="term" value="C:efflux pump complex"/>
    <property type="evidence" value="ECO:0007669"/>
    <property type="project" value="TreeGrafter"/>
</dbReference>
<dbReference type="KEGG" id="tam:Theam_0754"/>
<dbReference type="PROSITE" id="PS51257">
    <property type="entry name" value="PROKAR_LIPOPROTEIN"/>
    <property type="match status" value="1"/>
</dbReference>
<feature type="domain" description="YknX-like C-terminal permuted SH3-like" evidence="5">
    <location>
        <begin position="322"/>
        <end position="388"/>
    </location>
</feature>
<gene>
    <name evidence="6" type="ordered locus">Theam_0754</name>
</gene>
<dbReference type="AlphaFoldDB" id="E8T6D7"/>
<evidence type="ECO:0000313" key="7">
    <source>
        <dbReference type="Proteomes" id="UP000006362"/>
    </source>
</evidence>
<proteinExistence type="inferred from homology"/>
<dbReference type="OrthoDB" id="9777308at2"/>
<dbReference type="InterPro" id="IPR058637">
    <property type="entry name" value="YknX-like_C"/>
</dbReference>
<dbReference type="Gene3D" id="1.10.287.470">
    <property type="entry name" value="Helix hairpin bin"/>
    <property type="match status" value="1"/>
</dbReference>
<evidence type="ECO:0000259" key="4">
    <source>
        <dbReference type="Pfam" id="PF25973"/>
    </source>
</evidence>
<organism evidence="6 7">
    <name type="scientific">Thermovibrio ammonificans (strain DSM 15698 / JCM 12110 / HB-1)</name>
    <dbReference type="NCBI Taxonomy" id="648996"/>
    <lineage>
        <taxon>Bacteria</taxon>
        <taxon>Pseudomonadati</taxon>
        <taxon>Aquificota</taxon>
        <taxon>Aquificia</taxon>
        <taxon>Desulfurobacteriales</taxon>
        <taxon>Desulfurobacteriaceae</taxon>
        <taxon>Thermovibrio</taxon>
    </lineage>
</organism>
<keyword evidence="3" id="KW-0732">Signal</keyword>
<feature type="coiled-coil region" evidence="2">
    <location>
        <begin position="159"/>
        <end position="207"/>
    </location>
</feature>
<evidence type="ECO:0000256" key="3">
    <source>
        <dbReference type="SAM" id="SignalP"/>
    </source>
</evidence>